<dbReference type="EMBL" id="BSNK01000002">
    <property type="protein sequence ID" value="GLQ24608.1"/>
    <property type="molecule type" value="Genomic_DNA"/>
</dbReference>
<evidence type="ECO:0008006" key="4">
    <source>
        <dbReference type="Google" id="ProtNLM"/>
    </source>
</evidence>
<name>A0ABQ5VCU1_9PROT</name>
<keyword evidence="3" id="KW-1185">Reference proteome</keyword>
<accession>A0ABQ5VCU1</accession>
<comment type="caution">
    <text evidence="2">The sequence shown here is derived from an EMBL/GenBank/DDBJ whole genome shotgun (WGS) entry which is preliminary data.</text>
</comment>
<organism evidence="2 3">
    <name type="scientific">Algimonas ampicilliniresistens</name>
    <dbReference type="NCBI Taxonomy" id="1298735"/>
    <lineage>
        <taxon>Bacteria</taxon>
        <taxon>Pseudomonadati</taxon>
        <taxon>Pseudomonadota</taxon>
        <taxon>Alphaproteobacteria</taxon>
        <taxon>Maricaulales</taxon>
        <taxon>Robiginitomaculaceae</taxon>
        <taxon>Algimonas</taxon>
    </lineage>
</organism>
<feature type="transmembrane region" description="Helical" evidence="1">
    <location>
        <begin position="27"/>
        <end position="50"/>
    </location>
</feature>
<protein>
    <recommendedName>
        <fullName evidence="4">Aa3-type cytochrome c oxidase subunit IV</fullName>
    </recommendedName>
</protein>
<dbReference type="RefSeq" id="WP_284391217.1">
    <property type="nucleotide sequence ID" value="NZ_BSNK01000002.1"/>
</dbReference>
<keyword evidence="1" id="KW-0812">Transmembrane</keyword>
<gene>
    <name evidence="2" type="ORF">GCM10007853_24820</name>
</gene>
<reference evidence="2" key="1">
    <citation type="journal article" date="2014" name="Int. J. Syst. Evol. Microbiol.">
        <title>Complete genome of a new Firmicutes species belonging to the dominant human colonic microbiota ('Ruminococcus bicirculans') reveals two chromosomes and a selective capacity to utilize plant glucans.</title>
        <authorList>
            <consortium name="NISC Comparative Sequencing Program"/>
            <person name="Wegmann U."/>
            <person name="Louis P."/>
            <person name="Goesmann A."/>
            <person name="Henrissat B."/>
            <person name="Duncan S.H."/>
            <person name="Flint H.J."/>
        </authorList>
    </citation>
    <scope>NUCLEOTIDE SEQUENCE</scope>
    <source>
        <strain evidence="2">NBRC 108219</strain>
    </source>
</reference>
<keyword evidence="1" id="KW-0472">Membrane</keyword>
<keyword evidence="1" id="KW-1133">Transmembrane helix</keyword>
<proteinExistence type="predicted"/>
<evidence type="ECO:0000313" key="2">
    <source>
        <dbReference type="EMBL" id="GLQ24608.1"/>
    </source>
</evidence>
<sequence length="51" mass="5717">MTDLHTDDHPADLDPVEAQAGERSPKFWWMFVVSTALVLVAMIVIFMTVAI</sequence>
<evidence type="ECO:0000313" key="3">
    <source>
        <dbReference type="Proteomes" id="UP001161391"/>
    </source>
</evidence>
<dbReference type="Proteomes" id="UP001161391">
    <property type="component" value="Unassembled WGS sequence"/>
</dbReference>
<evidence type="ECO:0000256" key="1">
    <source>
        <dbReference type="SAM" id="Phobius"/>
    </source>
</evidence>
<reference evidence="2" key="2">
    <citation type="submission" date="2023-01" db="EMBL/GenBank/DDBJ databases">
        <title>Draft genome sequence of Algimonas ampicilliniresistens strain NBRC 108219.</title>
        <authorList>
            <person name="Sun Q."/>
            <person name="Mori K."/>
        </authorList>
    </citation>
    <scope>NUCLEOTIDE SEQUENCE</scope>
    <source>
        <strain evidence="2">NBRC 108219</strain>
    </source>
</reference>